<accession>A0A2G8RIH1</accession>
<evidence type="ECO:0000256" key="1">
    <source>
        <dbReference type="ARBA" id="ARBA00023015"/>
    </source>
</evidence>
<evidence type="ECO:0000259" key="4">
    <source>
        <dbReference type="PROSITE" id="PS50932"/>
    </source>
</evidence>
<dbReference type="RefSeq" id="WP_099909911.1">
    <property type="nucleotide sequence ID" value="NZ_AWWI01000042.1"/>
</dbReference>
<dbReference type="PROSITE" id="PS50932">
    <property type="entry name" value="HTH_LACI_2"/>
    <property type="match status" value="1"/>
</dbReference>
<dbReference type="GO" id="GO:0003700">
    <property type="term" value="F:DNA-binding transcription factor activity"/>
    <property type="evidence" value="ECO:0007669"/>
    <property type="project" value="TreeGrafter"/>
</dbReference>
<proteinExistence type="predicted"/>
<dbReference type="GO" id="GO:0000976">
    <property type="term" value="F:transcription cis-regulatory region binding"/>
    <property type="evidence" value="ECO:0007669"/>
    <property type="project" value="TreeGrafter"/>
</dbReference>
<dbReference type="SUPFAM" id="SSF53822">
    <property type="entry name" value="Periplasmic binding protein-like I"/>
    <property type="match status" value="1"/>
</dbReference>
<keyword evidence="1" id="KW-0805">Transcription regulation</keyword>
<dbReference type="Gene3D" id="1.10.260.40">
    <property type="entry name" value="lambda repressor-like DNA-binding domains"/>
    <property type="match status" value="1"/>
</dbReference>
<dbReference type="Gene3D" id="3.40.50.2300">
    <property type="match status" value="2"/>
</dbReference>
<dbReference type="SUPFAM" id="SSF47413">
    <property type="entry name" value="lambda repressor-like DNA-binding domains"/>
    <property type="match status" value="1"/>
</dbReference>
<sequence>MSLKKVATELGVSVATVSNALSGRGRVSAELADRIRRYAAKAGYVPSQTARALKSGRTDTLGLVMPDLTNPLFPRIAQSLAIEADRMGLGVLIADSRGSAEEQDRALSRLVQRGVDGILIVPQRGTTPARQSVPMVVINAAADPANTVSADHIGGGRLIGAHIAQLGHKDVVLIGDPLSDVQRDRITGMTEALAAHAKIRTRSAPDGLKDLVDDIRDGATAVLTTSDLLALRVLAELSRHGLQVPGDVSLSGIDDLPLSQAMHPQLTTVAQATEDIAERAIAIILSQIRGEQAPLLGQTIPMRLVIRQSTTSPKPQQGSQI</sequence>
<name>A0A2G8RIH1_9RHOB</name>
<dbReference type="InterPro" id="IPR010982">
    <property type="entry name" value="Lambda_DNA-bd_dom_sf"/>
</dbReference>
<dbReference type="EMBL" id="AWWI01000042">
    <property type="protein sequence ID" value="PIL21367.1"/>
    <property type="molecule type" value="Genomic_DNA"/>
</dbReference>
<dbReference type="PANTHER" id="PTHR30146:SF138">
    <property type="entry name" value="TRANSCRIPTIONAL REGULATORY PROTEIN"/>
    <property type="match status" value="1"/>
</dbReference>
<keyword evidence="2" id="KW-0238">DNA-binding</keyword>
<dbReference type="InterPro" id="IPR028082">
    <property type="entry name" value="Peripla_BP_I"/>
</dbReference>
<dbReference type="InterPro" id="IPR000843">
    <property type="entry name" value="HTH_LacI"/>
</dbReference>
<evidence type="ECO:0000256" key="2">
    <source>
        <dbReference type="ARBA" id="ARBA00023125"/>
    </source>
</evidence>
<dbReference type="Pfam" id="PF00356">
    <property type="entry name" value="LacI"/>
    <property type="match status" value="1"/>
</dbReference>
<dbReference type="CDD" id="cd01392">
    <property type="entry name" value="HTH_LacI"/>
    <property type="match status" value="1"/>
</dbReference>
<dbReference type="PANTHER" id="PTHR30146">
    <property type="entry name" value="LACI-RELATED TRANSCRIPTIONAL REPRESSOR"/>
    <property type="match status" value="1"/>
</dbReference>
<dbReference type="Pfam" id="PF13377">
    <property type="entry name" value="Peripla_BP_3"/>
    <property type="match status" value="1"/>
</dbReference>
<evidence type="ECO:0000256" key="3">
    <source>
        <dbReference type="ARBA" id="ARBA00023163"/>
    </source>
</evidence>
<dbReference type="CDD" id="cd06267">
    <property type="entry name" value="PBP1_LacI_sugar_binding-like"/>
    <property type="match status" value="1"/>
</dbReference>
<evidence type="ECO:0000313" key="6">
    <source>
        <dbReference type="Proteomes" id="UP000231259"/>
    </source>
</evidence>
<feature type="domain" description="HTH lacI-type" evidence="4">
    <location>
        <begin position="1"/>
        <end position="55"/>
    </location>
</feature>
<dbReference type="Proteomes" id="UP000231259">
    <property type="component" value="Unassembled WGS sequence"/>
</dbReference>
<dbReference type="OrthoDB" id="8433438at2"/>
<keyword evidence="6" id="KW-1185">Reference proteome</keyword>
<dbReference type="SMART" id="SM00354">
    <property type="entry name" value="HTH_LACI"/>
    <property type="match status" value="1"/>
</dbReference>
<protein>
    <recommendedName>
        <fullName evidence="4">HTH lacI-type domain-containing protein</fullName>
    </recommendedName>
</protein>
<gene>
    <name evidence="5" type="ORF">P775_05085</name>
</gene>
<reference evidence="5 6" key="1">
    <citation type="submission" date="2013-09" db="EMBL/GenBank/DDBJ databases">
        <title>Genome sequencing of Phaeobacter antarcticus sp. nov. SM1211.</title>
        <authorList>
            <person name="Zhang X.-Y."/>
            <person name="Liu C."/>
            <person name="Chen X.-L."/>
            <person name="Xie B.-B."/>
            <person name="Qin Q.-L."/>
            <person name="Rong J.-C."/>
            <person name="Zhang Y.-Z."/>
        </authorList>
    </citation>
    <scope>NUCLEOTIDE SEQUENCE [LARGE SCALE GENOMIC DNA]</scope>
    <source>
        <strain evidence="5 6">SM1211</strain>
    </source>
</reference>
<dbReference type="InterPro" id="IPR046335">
    <property type="entry name" value="LacI/GalR-like_sensor"/>
</dbReference>
<dbReference type="AlphaFoldDB" id="A0A2G8RIH1"/>
<organism evidence="5 6">
    <name type="scientific">Puniceibacterium antarcticum</name>
    <dbReference type="NCBI Taxonomy" id="1206336"/>
    <lineage>
        <taxon>Bacteria</taxon>
        <taxon>Pseudomonadati</taxon>
        <taxon>Pseudomonadota</taxon>
        <taxon>Alphaproteobacteria</taxon>
        <taxon>Rhodobacterales</taxon>
        <taxon>Paracoccaceae</taxon>
        <taxon>Puniceibacterium</taxon>
    </lineage>
</organism>
<evidence type="ECO:0000313" key="5">
    <source>
        <dbReference type="EMBL" id="PIL21367.1"/>
    </source>
</evidence>
<comment type="caution">
    <text evidence="5">The sequence shown here is derived from an EMBL/GenBank/DDBJ whole genome shotgun (WGS) entry which is preliminary data.</text>
</comment>
<keyword evidence="3" id="KW-0804">Transcription</keyword>